<dbReference type="GO" id="GO:0003847">
    <property type="term" value="F:1-alkyl-2-acetylglycerophosphocholine esterase activity"/>
    <property type="evidence" value="ECO:0007669"/>
    <property type="project" value="TreeGrafter"/>
</dbReference>
<evidence type="ECO:0000256" key="4">
    <source>
        <dbReference type="SAM" id="Phobius"/>
    </source>
</evidence>
<dbReference type="PANTHER" id="PTHR10272:SF0">
    <property type="entry name" value="PLATELET-ACTIVATING FACTOR ACETYLHYDROLASE"/>
    <property type="match status" value="1"/>
</dbReference>
<accession>A0A4U2YAL8</accession>
<proteinExistence type="predicted"/>
<evidence type="ECO:0000313" key="5">
    <source>
        <dbReference type="EMBL" id="TKI57800.1"/>
    </source>
</evidence>
<dbReference type="PANTHER" id="PTHR10272">
    <property type="entry name" value="PLATELET-ACTIVATING FACTOR ACETYLHYDROLASE"/>
    <property type="match status" value="1"/>
</dbReference>
<dbReference type="RefSeq" id="WP_137031321.1">
    <property type="nucleotide sequence ID" value="NZ_SZNK01000001.1"/>
</dbReference>
<keyword evidence="1" id="KW-0378">Hydrolase</keyword>
<protein>
    <recommendedName>
        <fullName evidence="7">Carboxylic ester hydrolase</fullName>
    </recommendedName>
</protein>
<dbReference type="SUPFAM" id="SSF53474">
    <property type="entry name" value="alpha/beta-Hydrolases"/>
    <property type="match status" value="1"/>
</dbReference>
<feature type="transmembrane region" description="Helical" evidence="4">
    <location>
        <begin position="54"/>
        <end position="74"/>
    </location>
</feature>
<evidence type="ECO:0000256" key="3">
    <source>
        <dbReference type="ARBA" id="ARBA00023098"/>
    </source>
</evidence>
<feature type="transmembrane region" description="Helical" evidence="4">
    <location>
        <begin position="6"/>
        <end position="22"/>
    </location>
</feature>
<dbReference type="Gene3D" id="3.40.50.1820">
    <property type="entry name" value="alpha/beta hydrolase"/>
    <property type="match status" value="1"/>
</dbReference>
<dbReference type="AlphaFoldDB" id="A0A4U2YAL8"/>
<dbReference type="EMBL" id="SZNK01000001">
    <property type="protein sequence ID" value="TKI57800.1"/>
    <property type="molecule type" value="Genomic_DNA"/>
</dbReference>
<dbReference type="InterPro" id="IPR029058">
    <property type="entry name" value="AB_hydrolase_fold"/>
</dbReference>
<dbReference type="GO" id="GO:0016042">
    <property type="term" value="P:lipid catabolic process"/>
    <property type="evidence" value="ECO:0007669"/>
    <property type="project" value="UniProtKB-KW"/>
</dbReference>
<sequence length="468" mass="52195">MRIFEVVFVILAIGSLWYLIWSRKAPGRLFLWGMPILLVGTGLFHLIFENARWQMGLAYLIALIALCMYGARAYRNMIRDREWKKSILLSVPAFLLSALAICLPLMLPVFSFERPTGAYRVGTVTYTWPDNSRIGSDGTSRKINVQIWYPADSSSSATPGKYISNLPAFAKAIEEQYGFSGKVLSYLEQVETHTYAGTSFAPDVKQAPIIFLSHGNMLGSRFTNTFQAIELASHGYIVAAVEHPGTAMLSVYPDGSYAPFIDTSSHLPMEYNVQNHASIPVIKEQTQDIEFALQQLMDMSESVTESPFAHRADFSNVGIIGHSFGGATAVDVLYKNPAFKAGINMDGYLYGEDRDKPLTKPLMIMNGGFKLPELEDSPEMNLAEEGRRERVLAQSGVELDILQAGHLSFTDFPLYSPLMEAICPEARRNHTIINEVSLAFLDRNLKGDPNASYLDVVERFPDVTIRMK</sequence>
<evidence type="ECO:0000256" key="1">
    <source>
        <dbReference type="ARBA" id="ARBA00022801"/>
    </source>
</evidence>
<keyword evidence="3" id="KW-0443">Lipid metabolism</keyword>
<keyword evidence="4" id="KW-0472">Membrane</keyword>
<keyword evidence="4" id="KW-0812">Transmembrane</keyword>
<reference evidence="5 6" key="1">
    <citation type="submission" date="2019-04" db="EMBL/GenBank/DDBJ databases">
        <title>Whole genome sequencing of Brevibacillus sp. TGS2-1.</title>
        <authorList>
            <person name="Choi A."/>
        </authorList>
    </citation>
    <scope>NUCLEOTIDE SEQUENCE [LARGE SCALE GENOMIC DNA]</scope>
    <source>
        <strain evidence="5 6">TGS2-1</strain>
    </source>
</reference>
<feature type="transmembrane region" description="Helical" evidence="4">
    <location>
        <begin position="86"/>
        <end position="107"/>
    </location>
</feature>
<keyword evidence="6" id="KW-1185">Reference proteome</keyword>
<keyword evidence="4" id="KW-1133">Transmembrane helix</keyword>
<organism evidence="5 6">
    <name type="scientific">Brevibacillus antibioticus</name>
    <dbReference type="NCBI Taxonomy" id="2570228"/>
    <lineage>
        <taxon>Bacteria</taxon>
        <taxon>Bacillati</taxon>
        <taxon>Bacillota</taxon>
        <taxon>Bacilli</taxon>
        <taxon>Bacillales</taxon>
        <taxon>Paenibacillaceae</taxon>
        <taxon>Brevibacillus</taxon>
    </lineage>
</organism>
<keyword evidence="2" id="KW-0442">Lipid degradation</keyword>
<feature type="transmembrane region" description="Helical" evidence="4">
    <location>
        <begin position="29"/>
        <end position="48"/>
    </location>
</feature>
<dbReference type="Pfam" id="PF03403">
    <property type="entry name" value="PAF-AH_p_II"/>
    <property type="match status" value="1"/>
</dbReference>
<dbReference type="Proteomes" id="UP000307841">
    <property type="component" value="Unassembled WGS sequence"/>
</dbReference>
<evidence type="ECO:0000313" key="6">
    <source>
        <dbReference type="Proteomes" id="UP000307841"/>
    </source>
</evidence>
<name>A0A4U2YAL8_9BACL</name>
<dbReference type="OrthoDB" id="9814760at2"/>
<comment type="caution">
    <text evidence="5">The sequence shown here is derived from an EMBL/GenBank/DDBJ whole genome shotgun (WGS) entry which is preliminary data.</text>
</comment>
<evidence type="ECO:0008006" key="7">
    <source>
        <dbReference type="Google" id="ProtNLM"/>
    </source>
</evidence>
<evidence type="ECO:0000256" key="2">
    <source>
        <dbReference type="ARBA" id="ARBA00022963"/>
    </source>
</evidence>
<gene>
    <name evidence="5" type="ORF">E8L90_21510</name>
</gene>